<keyword evidence="2" id="KW-0472">Membrane</keyword>
<evidence type="ECO:0000259" key="4">
    <source>
        <dbReference type="Pfam" id="PF13525"/>
    </source>
</evidence>
<dbReference type="Proteomes" id="UP000262142">
    <property type="component" value="Unassembled WGS sequence"/>
</dbReference>
<evidence type="ECO:0000256" key="3">
    <source>
        <dbReference type="ARBA" id="ARBA00023237"/>
    </source>
</evidence>
<dbReference type="OrthoDB" id="9770761at2"/>
<dbReference type="RefSeq" id="WP_119057573.1">
    <property type="nucleotide sequence ID" value="NZ_UNSC01000002.1"/>
</dbReference>
<keyword evidence="1" id="KW-0732">Signal</keyword>
<dbReference type="Pfam" id="PF13525">
    <property type="entry name" value="YfiO"/>
    <property type="match status" value="1"/>
</dbReference>
<evidence type="ECO:0000256" key="1">
    <source>
        <dbReference type="ARBA" id="ARBA00022729"/>
    </source>
</evidence>
<dbReference type="Gene3D" id="1.25.40.10">
    <property type="entry name" value="Tetratricopeptide repeat domain"/>
    <property type="match status" value="1"/>
</dbReference>
<gene>
    <name evidence="5" type="primary">yfiO</name>
    <name evidence="5" type="ORF">SAMEA104719789_00680</name>
</gene>
<organism evidence="5 6">
    <name type="scientific">Candidatus Ornithobacterium hominis</name>
    <dbReference type="NCBI Taxonomy" id="2497989"/>
    <lineage>
        <taxon>Bacteria</taxon>
        <taxon>Pseudomonadati</taxon>
        <taxon>Bacteroidota</taxon>
        <taxon>Flavobacteriia</taxon>
        <taxon>Flavobacteriales</taxon>
        <taxon>Weeksellaceae</taxon>
        <taxon>Ornithobacterium</taxon>
    </lineage>
</organism>
<evidence type="ECO:0000256" key="2">
    <source>
        <dbReference type="ARBA" id="ARBA00023136"/>
    </source>
</evidence>
<dbReference type="NCBIfam" id="TIGR03302">
    <property type="entry name" value="OM_YfiO"/>
    <property type="match status" value="1"/>
</dbReference>
<protein>
    <submittedName>
        <fullName evidence="5">Outer membrane biogenesis protein BamD</fullName>
    </submittedName>
</protein>
<name>A0A383TWL0_9FLAO</name>
<dbReference type="InterPro" id="IPR011990">
    <property type="entry name" value="TPR-like_helical_dom_sf"/>
</dbReference>
<dbReference type="AlphaFoldDB" id="A0A383TWL0"/>
<proteinExistence type="predicted"/>
<dbReference type="PROSITE" id="PS51257">
    <property type="entry name" value="PROKAR_LIPOPROTEIN"/>
    <property type="match status" value="1"/>
</dbReference>
<evidence type="ECO:0000313" key="6">
    <source>
        <dbReference type="Proteomes" id="UP000262142"/>
    </source>
</evidence>
<dbReference type="SUPFAM" id="SSF48452">
    <property type="entry name" value="TPR-like"/>
    <property type="match status" value="1"/>
</dbReference>
<accession>A0A383TWL0</accession>
<dbReference type="EMBL" id="UNSC01000002">
    <property type="protein sequence ID" value="SZD71638.1"/>
    <property type="molecule type" value="Genomic_DNA"/>
</dbReference>
<sequence length="272" mass="32357">MIKHFIWFFSVLFLLQSCNKTFEEALKSDDPQYILQIADQMYEEKRWDKALELYQKITANYAGTPQAEEIAWKGAYANFYDKNYPLAAKQFKNFFLGFNKSERAEEALYMSAFSYYKGSPEYNLDQSNTIEAIKELQGFIDVYPDSDKVAEANQLINELRKKLEKKYFEIAKSYFTTLHYKSAANNFENFIDDYPDSNYREEAYMYLMKSKAELALQSVFDKKELRLKEAITTYRLFSRNYPQSQYAKEAADYYKKIENELEHHQKILKNNQ</sequence>
<evidence type="ECO:0000313" key="5">
    <source>
        <dbReference type="EMBL" id="SZD71638.1"/>
    </source>
</evidence>
<keyword evidence="6" id="KW-1185">Reference proteome</keyword>
<dbReference type="InterPro" id="IPR039565">
    <property type="entry name" value="BamD-like"/>
</dbReference>
<keyword evidence="3" id="KW-0998">Cell outer membrane</keyword>
<dbReference type="InterPro" id="IPR017689">
    <property type="entry name" value="BamD"/>
</dbReference>
<feature type="domain" description="Outer membrane lipoprotein BamD-like" evidence="4">
    <location>
        <begin position="31"/>
        <end position="223"/>
    </location>
</feature>
<reference evidence="5 6" key="1">
    <citation type="submission" date="2018-09" db="EMBL/GenBank/DDBJ databases">
        <authorList>
            <consortium name="Pathogen Informatics"/>
        </authorList>
    </citation>
    <scope>NUCLEOTIDE SEQUENCE [LARGE SCALE GENOMIC DNA]</scope>
    <source>
        <strain evidence="5 6">OH-22767</strain>
    </source>
</reference>